<evidence type="ECO:0000256" key="26">
    <source>
        <dbReference type="ARBA" id="ARBA00049902"/>
    </source>
</evidence>
<dbReference type="InterPro" id="IPR031376">
    <property type="entry name" value="PCB_OB"/>
</dbReference>
<evidence type="ECO:0000256" key="27">
    <source>
        <dbReference type="ARBA" id="ARBA00060592"/>
    </source>
</evidence>
<evidence type="ECO:0000256" key="12">
    <source>
        <dbReference type="ARBA" id="ARBA00022676"/>
    </source>
</evidence>
<keyword evidence="8" id="KW-1003">Cell membrane</keyword>
<comment type="function">
    <text evidence="1">Cell wall formation. Synthesis of cross-linked peptidoglycan from the lipid intermediates. The enzyme has a penicillin-insensitive transglycosylase N-terminal domain (formation of linear glycan strands) and a penicillin-sensitive transpeptidase C-terminal domain (cross-linking of the peptide subunits).</text>
</comment>
<dbReference type="Pfam" id="PF00905">
    <property type="entry name" value="Transpeptidase"/>
    <property type="match status" value="1"/>
</dbReference>
<comment type="catalytic activity">
    <reaction evidence="26">
        <text>[GlcNAc-(1-&gt;4)-Mur2Ac(oyl-L-Ala-gamma-D-Glu-L-Lys-D-Ala-D-Ala)](n)-di-trans,octa-cis-undecaprenyl diphosphate + beta-D-GlcNAc-(1-&gt;4)-Mur2Ac(oyl-L-Ala-gamma-D-Glu-L-Lys-D-Ala-D-Ala)-di-trans,octa-cis-undecaprenyl diphosphate = [GlcNAc-(1-&gt;4)-Mur2Ac(oyl-L-Ala-gamma-D-Glu-L-Lys-D-Ala-D-Ala)](n+1)-di-trans,octa-cis-undecaprenyl diphosphate + di-trans,octa-cis-undecaprenyl diphosphate + H(+)</text>
        <dbReference type="Rhea" id="RHEA:23708"/>
        <dbReference type="Rhea" id="RHEA-COMP:9602"/>
        <dbReference type="Rhea" id="RHEA-COMP:9603"/>
        <dbReference type="ChEBI" id="CHEBI:15378"/>
        <dbReference type="ChEBI" id="CHEBI:58405"/>
        <dbReference type="ChEBI" id="CHEBI:60033"/>
        <dbReference type="ChEBI" id="CHEBI:78435"/>
        <dbReference type="EC" id="2.4.99.28"/>
    </reaction>
</comment>
<comment type="pathway">
    <text evidence="27">Glycan biosynthesis.</text>
</comment>
<feature type="domain" description="Glycosyl transferase family 51" evidence="30">
    <location>
        <begin position="55"/>
        <end position="229"/>
    </location>
</feature>
<dbReference type="InterPro" id="IPR023346">
    <property type="entry name" value="Lysozyme-like_dom_sf"/>
</dbReference>
<dbReference type="GO" id="GO:0008658">
    <property type="term" value="F:penicillin binding"/>
    <property type="evidence" value="ECO:0007669"/>
    <property type="project" value="InterPro"/>
</dbReference>
<evidence type="ECO:0000256" key="15">
    <source>
        <dbReference type="ARBA" id="ARBA00022801"/>
    </source>
</evidence>
<comment type="pathway">
    <text evidence="3">Cell wall biogenesis; peptidoglycan biosynthesis.</text>
</comment>
<accession>A0A432XTC6</accession>
<evidence type="ECO:0000256" key="5">
    <source>
        <dbReference type="ARBA" id="ARBA00007739"/>
    </source>
</evidence>
<evidence type="ECO:0000256" key="8">
    <source>
        <dbReference type="ARBA" id="ARBA00022475"/>
    </source>
</evidence>
<gene>
    <name evidence="32" type="ORF">CWI69_09565</name>
</gene>
<keyword evidence="33" id="KW-1185">Reference proteome</keyword>
<keyword evidence="9" id="KW-0997">Cell inner membrane</keyword>
<keyword evidence="17" id="KW-0735">Signal-anchor</keyword>
<evidence type="ECO:0000256" key="19">
    <source>
        <dbReference type="ARBA" id="ARBA00022989"/>
    </source>
</evidence>
<evidence type="ECO:0000256" key="13">
    <source>
        <dbReference type="ARBA" id="ARBA00022679"/>
    </source>
</evidence>
<dbReference type="GO" id="GO:0030288">
    <property type="term" value="C:outer membrane-bounded periplasmic space"/>
    <property type="evidence" value="ECO:0007669"/>
    <property type="project" value="TreeGrafter"/>
</dbReference>
<dbReference type="EC" id="3.4.16.4" evidence="6"/>
<dbReference type="GO" id="GO:0071555">
    <property type="term" value="P:cell wall organization"/>
    <property type="evidence" value="ECO:0007669"/>
    <property type="project" value="UniProtKB-KW"/>
</dbReference>
<dbReference type="PANTHER" id="PTHR32282">
    <property type="entry name" value="BINDING PROTEIN TRANSPEPTIDASE, PUTATIVE-RELATED"/>
    <property type="match status" value="1"/>
</dbReference>
<evidence type="ECO:0000256" key="18">
    <source>
        <dbReference type="ARBA" id="ARBA00022984"/>
    </source>
</evidence>
<dbReference type="SUPFAM" id="SSF56601">
    <property type="entry name" value="beta-lactamase/transpeptidase-like"/>
    <property type="match status" value="1"/>
</dbReference>
<dbReference type="Proteomes" id="UP000287198">
    <property type="component" value="Unassembled WGS sequence"/>
</dbReference>
<dbReference type="GO" id="GO:0046677">
    <property type="term" value="P:response to antibiotic"/>
    <property type="evidence" value="ECO:0007669"/>
    <property type="project" value="UniProtKB-KW"/>
</dbReference>
<evidence type="ECO:0000256" key="25">
    <source>
        <dbReference type="ARBA" id="ARBA00044770"/>
    </source>
</evidence>
<name>A0A432XTC6_9GAMM</name>
<dbReference type="GO" id="GO:0006508">
    <property type="term" value="P:proteolysis"/>
    <property type="evidence" value="ECO:0007669"/>
    <property type="project" value="UniProtKB-KW"/>
</dbReference>
<protein>
    <recommendedName>
        <fullName evidence="7">Penicillin-binding protein 1A</fullName>
        <ecNumber evidence="25">2.4.99.28</ecNumber>
        <ecNumber evidence="6">3.4.16.4</ecNumber>
    </recommendedName>
</protein>
<evidence type="ECO:0000256" key="6">
    <source>
        <dbReference type="ARBA" id="ARBA00012448"/>
    </source>
</evidence>
<evidence type="ECO:0000313" key="33">
    <source>
        <dbReference type="Proteomes" id="UP000287198"/>
    </source>
</evidence>
<evidence type="ECO:0000256" key="21">
    <source>
        <dbReference type="ARBA" id="ARBA00023251"/>
    </source>
</evidence>
<evidence type="ECO:0000256" key="9">
    <source>
        <dbReference type="ARBA" id="ARBA00022519"/>
    </source>
</evidence>
<evidence type="ECO:0000256" key="16">
    <source>
        <dbReference type="ARBA" id="ARBA00022960"/>
    </source>
</evidence>
<dbReference type="OrthoDB" id="9766909at2"/>
<feature type="transmembrane region" description="Helical" evidence="28">
    <location>
        <begin position="7"/>
        <end position="29"/>
    </location>
</feature>
<evidence type="ECO:0000256" key="20">
    <source>
        <dbReference type="ARBA" id="ARBA00023136"/>
    </source>
</evidence>
<evidence type="ECO:0000256" key="23">
    <source>
        <dbReference type="ARBA" id="ARBA00023316"/>
    </source>
</evidence>
<evidence type="ECO:0000256" key="2">
    <source>
        <dbReference type="ARBA" id="ARBA00004249"/>
    </source>
</evidence>
<evidence type="ECO:0000256" key="7">
    <source>
        <dbReference type="ARBA" id="ARBA00018638"/>
    </source>
</evidence>
<keyword evidence="12" id="KW-0328">Glycosyltransferase</keyword>
<keyword evidence="15" id="KW-0378">Hydrolase</keyword>
<dbReference type="GO" id="GO:0009252">
    <property type="term" value="P:peptidoglycan biosynthetic process"/>
    <property type="evidence" value="ECO:0007669"/>
    <property type="project" value="UniProtKB-UniPathway"/>
</dbReference>
<dbReference type="PANTHER" id="PTHR32282:SF27">
    <property type="entry name" value="PENICILLIN-BINDING PROTEIN 1A"/>
    <property type="match status" value="1"/>
</dbReference>
<comment type="subcellular location">
    <subcellularLocation>
        <location evidence="2">Cell inner membrane</location>
        <topology evidence="2">Single-pass type II membrane protein</topology>
    </subcellularLocation>
</comment>
<comment type="catalytic activity">
    <reaction evidence="24">
        <text>Preferential cleavage: (Ac)2-L-Lys-D-Ala-|-D-Ala. Also transpeptidation of peptidyl-alanyl moieties that are N-acyl substituents of D-alanine.</text>
        <dbReference type="EC" id="3.4.16.4"/>
    </reaction>
</comment>
<keyword evidence="18" id="KW-0573">Peptidoglycan synthesis</keyword>
<keyword evidence="13" id="KW-0808">Transferase</keyword>
<keyword evidence="22" id="KW-0511">Multifunctional enzyme</keyword>
<dbReference type="UniPathway" id="UPA00219"/>
<sequence length="823" mass="90286">MKVLKWILYGALIAFVLGSLSVGGMYLYYKDELPSVAELREVRLQTPMQVYSSDGEMIAQFGEIRRIPVRLEDVPQTMIDAFLATEDQRFYEHVGIDPIGVARAFFQLLASGEIQGGGSTITQQLARNFYLTFEQTWTRKIKEAFIALHIENQLEKNEILELYLNKITFGHRAHGVGAAAQVYYGKDLDQLTLAEMAMIAGLPKAPSTMNPISNPERARDRRAVVLGRMLAEDKITEAEYQSALAAPIKTRVHSAEVTMNAPYLAEMVRAEMVARYGEDIAYNSGLKVYTTASAKQQRAAQRAVQHNLHAYDERHGYRGVEAQLWSAKEDEEPLPVATVVERLDEFRPIGLTRPAAVLEINEASRAATIVFADGEQAQLAWANVAWARPFINRERQGQAPETINDVISPGAVIRVRATESGWRLAQVPEPSAAIVALRPGDGGIAAAVGGYSFANSQYNRAVQAERQVGSNIKPFIYSAALANGFTLATLVNDAPINQWNPGSGIAWRPRNSPDVYEGPIRVRQALAKSKNVVSVRLLRAMGVETVVNYLTNFGFEYDELPRNESLSLGSASMTPLEVARGYAVFANGGYLIEPYFIERIVDNQEQVIFTARPKVACVECQPAERDVLPAPQVITEQNAFLVTQAMNSAVWGGGSWAHKTGWNGTAWRIQRSDAITKHAGRNVAGKTGTTNDVKDTWFSGFVSGLVTTGWVGFDNLENALGSTTMNSNLDAAEQPISGTEAGAKTALPMWIDFMETAVEDVAAEPFDVPPGLVSARIDLATGKLSRASDYTTRFEYFIPGTAPTEYVDNSSSPTVFGDDDSIF</sequence>
<evidence type="ECO:0000256" key="4">
    <source>
        <dbReference type="ARBA" id="ARBA00007090"/>
    </source>
</evidence>
<dbReference type="EC" id="2.4.99.28" evidence="25"/>
<evidence type="ECO:0000256" key="3">
    <source>
        <dbReference type="ARBA" id="ARBA00004752"/>
    </source>
</evidence>
<dbReference type="EMBL" id="PIPW01000003">
    <property type="protein sequence ID" value="RUO51884.1"/>
    <property type="molecule type" value="Genomic_DNA"/>
</dbReference>
<comment type="caution">
    <text evidence="32">The sequence shown here is derived from an EMBL/GenBank/DDBJ whole genome shotgun (WGS) entry which is preliminary data.</text>
</comment>
<dbReference type="RefSeq" id="WP_126763988.1">
    <property type="nucleotide sequence ID" value="NZ_JBHLTZ010000010.1"/>
</dbReference>
<dbReference type="NCBIfam" id="TIGR02074">
    <property type="entry name" value="PBP_1a_fam"/>
    <property type="match status" value="1"/>
</dbReference>
<dbReference type="InterPro" id="IPR012338">
    <property type="entry name" value="Beta-lactam/transpept-like"/>
</dbReference>
<evidence type="ECO:0000256" key="11">
    <source>
        <dbReference type="ARBA" id="ARBA00022670"/>
    </source>
</evidence>
<dbReference type="AlphaFoldDB" id="A0A432XTC6"/>
<dbReference type="FunFam" id="1.10.3810.10:FF:000003">
    <property type="entry name" value="Penicillin-binding protein 1a"/>
    <property type="match status" value="1"/>
</dbReference>
<dbReference type="GO" id="GO:0008955">
    <property type="term" value="F:peptidoglycan glycosyltransferase activity"/>
    <property type="evidence" value="ECO:0007669"/>
    <property type="project" value="UniProtKB-EC"/>
</dbReference>
<feature type="domain" description="Penicillin-binding protein transpeptidase" evidence="29">
    <location>
        <begin position="433"/>
        <end position="704"/>
    </location>
</feature>
<keyword evidence="20 28" id="KW-0472">Membrane</keyword>
<organism evidence="32 33">
    <name type="scientific">Pseudidiomarina halophila</name>
    <dbReference type="NCBI Taxonomy" id="1449799"/>
    <lineage>
        <taxon>Bacteria</taxon>
        <taxon>Pseudomonadati</taxon>
        <taxon>Pseudomonadota</taxon>
        <taxon>Gammaproteobacteria</taxon>
        <taxon>Alteromonadales</taxon>
        <taxon>Idiomarinaceae</taxon>
        <taxon>Pseudidiomarina</taxon>
    </lineage>
</organism>
<dbReference type="Pfam" id="PF00912">
    <property type="entry name" value="Transgly"/>
    <property type="match status" value="1"/>
</dbReference>
<keyword evidence="19 28" id="KW-1133">Transmembrane helix</keyword>
<proteinExistence type="inferred from homology"/>
<evidence type="ECO:0000256" key="28">
    <source>
        <dbReference type="SAM" id="Phobius"/>
    </source>
</evidence>
<dbReference type="InterPro" id="IPR001264">
    <property type="entry name" value="Glyco_trans_51"/>
</dbReference>
<reference evidence="33" key="1">
    <citation type="journal article" date="2018" name="Front. Microbiol.">
        <title>Genome-Based Analysis Reveals the Taxonomy and Diversity of the Family Idiomarinaceae.</title>
        <authorList>
            <person name="Liu Y."/>
            <person name="Lai Q."/>
            <person name="Shao Z."/>
        </authorList>
    </citation>
    <scope>NUCLEOTIDE SEQUENCE [LARGE SCALE GENOMIC DNA]</scope>
    <source>
        <strain evidence="33">BH195</strain>
    </source>
</reference>
<comment type="similarity">
    <text evidence="4">In the C-terminal section; belongs to the transpeptidase family.</text>
</comment>
<keyword evidence="16" id="KW-0133">Cell shape</keyword>
<dbReference type="GO" id="GO:0008360">
    <property type="term" value="P:regulation of cell shape"/>
    <property type="evidence" value="ECO:0007669"/>
    <property type="project" value="UniProtKB-KW"/>
</dbReference>
<evidence type="ECO:0000256" key="24">
    <source>
        <dbReference type="ARBA" id="ARBA00034000"/>
    </source>
</evidence>
<dbReference type="GO" id="GO:0005886">
    <property type="term" value="C:plasma membrane"/>
    <property type="evidence" value="ECO:0007669"/>
    <property type="project" value="UniProtKB-SubCell"/>
</dbReference>
<keyword evidence="14 28" id="KW-0812">Transmembrane</keyword>
<comment type="similarity">
    <text evidence="5">In the N-terminal section; belongs to the glycosyltransferase 51 family.</text>
</comment>
<dbReference type="InterPro" id="IPR050396">
    <property type="entry name" value="Glycosyltr_51/Transpeptidase"/>
</dbReference>
<evidence type="ECO:0000256" key="1">
    <source>
        <dbReference type="ARBA" id="ARBA00002624"/>
    </source>
</evidence>
<evidence type="ECO:0000259" key="30">
    <source>
        <dbReference type="Pfam" id="PF00912"/>
    </source>
</evidence>
<evidence type="ECO:0000256" key="22">
    <source>
        <dbReference type="ARBA" id="ARBA00023268"/>
    </source>
</evidence>
<dbReference type="GO" id="GO:0009002">
    <property type="term" value="F:serine-type D-Ala-D-Ala carboxypeptidase activity"/>
    <property type="evidence" value="ECO:0007669"/>
    <property type="project" value="UniProtKB-EC"/>
</dbReference>
<keyword evidence="21" id="KW-0046">Antibiotic resistance</keyword>
<dbReference type="Pfam" id="PF17092">
    <property type="entry name" value="PCB_OB"/>
    <property type="match status" value="1"/>
</dbReference>
<dbReference type="InterPro" id="IPR001460">
    <property type="entry name" value="PCN-bd_Tpept"/>
</dbReference>
<evidence type="ECO:0000259" key="29">
    <source>
        <dbReference type="Pfam" id="PF00905"/>
    </source>
</evidence>
<dbReference type="InterPro" id="IPR036950">
    <property type="entry name" value="PBP_transglycosylase"/>
</dbReference>
<feature type="domain" description="Penicillin-binding protein OB-like" evidence="31">
    <location>
        <begin position="317"/>
        <end position="429"/>
    </location>
</feature>
<evidence type="ECO:0000256" key="10">
    <source>
        <dbReference type="ARBA" id="ARBA00022645"/>
    </source>
</evidence>
<evidence type="ECO:0000256" key="14">
    <source>
        <dbReference type="ARBA" id="ARBA00022692"/>
    </source>
</evidence>
<dbReference type="Gene3D" id="1.10.3810.10">
    <property type="entry name" value="Biosynthetic peptidoglycan transglycosylase-like"/>
    <property type="match status" value="1"/>
</dbReference>
<dbReference type="SUPFAM" id="SSF53955">
    <property type="entry name" value="Lysozyme-like"/>
    <property type="match status" value="1"/>
</dbReference>
<keyword evidence="11" id="KW-0645">Protease</keyword>
<dbReference type="Gene3D" id="3.40.710.10">
    <property type="entry name" value="DD-peptidase/beta-lactamase superfamily"/>
    <property type="match status" value="2"/>
</dbReference>
<evidence type="ECO:0000259" key="31">
    <source>
        <dbReference type="Pfam" id="PF17092"/>
    </source>
</evidence>
<keyword evidence="10" id="KW-0121">Carboxypeptidase</keyword>
<evidence type="ECO:0000256" key="17">
    <source>
        <dbReference type="ARBA" id="ARBA00022968"/>
    </source>
</evidence>
<evidence type="ECO:0000313" key="32">
    <source>
        <dbReference type="EMBL" id="RUO51884.1"/>
    </source>
</evidence>
<keyword evidence="23" id="KW-0961">Cell wall biogenesis/degradation</keyword>